<dbReference type="InterPro" id="IPR036388">
    <property type="entry name" value="WH-like_DNA-bd_sf"/>
</dbReference>
<dbReference type="STRING" id="1114972.FD35_GL002706"/>
<proteinExistence type="predicted"/>
<dbReference type="Proteomes" id="UP000051999">
    <property type="component" value="Unassembled WGS sequence"/>
</dbReference>
<dbReference type="RefSeq" id="WP_017260898.1">
    <property type="nucleotide sequence ID" value="NZ_AUAW01000009.1"/>
</dbReference>
<dbReference type="PROSITE" id="PS01332">
    <property type="entry name" value="HTH_RRF2_1"/>
    <property type="match status" value="1"/>
</dbReference>
<dbReference type="Gene3D" id="1.10.10.10">
    <property type="entry name" value="Winged helix-like DNA-binding domain superfamily/Winged helix DNA-binding domain"/>
    <property type="match status" value="1"/>
</dbReference>
<accession>A0A0R1RC82</accession>
<dbReference type="InterPro" id="IPR030489">
    <property type="entry name" value="TR_Rrf2-type_CS"/>
</dbReference>
<name>A0A0R1RC82_9LACO</name>
<dbReference type="GO" id="GO:0005829">
    <property type="term" value="C:cytosol"/>
    <property type="evidence" value="ECO:0007669"/>
    <property type="project" value="TreeGrafter"/>
</dbReference>
<reference evidence="1 2" key="1">
    <citation type="journal article" date="2015" name="Genome Announc.">
        <title>Expanding the biotechnology potential of lactobacilli through comparative genomics of 213 strains and associated genera.</title>
        <authorList>
            <person name="Sun Z."/>
            <person name="Harris H.M."/>
            <person name="McCann A."/>
            <person name="Guo C."/>
            <person name="Argimon S."/>
            <person name="Zhang W."/>
            <person name="Yang X."/>
            <person name="Jeffery I.B."/>
            <person name="Cooney J.C."/>
            <person name="Kagawa T.F."/>
            <person name="Liu W."/>
            <person name="Song Y."/>
            <person name="Salvetti E."/>
            <person name="Wrobel A."/>
            <person name="Rasinkangas P."/>
            <person name="Parkhill J."/>
            <person name="Rea M.C."/>
            <person name="O'Sullivan O."/>
            <person name="Ritari J."/>
            <person name="Douillard F.P."/>
            <person name="Paul Ross R."/>
            <person name="Yang R."/>
            <person name="Briner A.E."/>
            <person name="Felis G.E."/>
            <person name="de Vos W.M."/>
            <person name="Barrangou R."/>
            <person name="Klaenhammer T.R."/>
            <person name="Caufield P.W."/>
            <person name="Cui Y."/>
            <person name="Zhang H."/>
            <person name="O'Toole P.W."/>
        </authorList>
    </citation>
    <scope>NUCLEOTIDE SEQUENCE [LARGE SCALE GENOMIC DNA]</scope>
    <source>
        <strain evidence="1 2">DSM 15814</strain>
    </source>
</reference>
<dbReference type="PROSITE" id="PS51197">
    <property type="entry name" value="HTH_RRF2_2"/>
    <property type="match status" value="1"/>
</dbReference>
<dbReference type="InterPro" id="IPR036390">
    <property type="entry name" value="WH_DNA-bd_sf"/>
</dbReference>
<dbReference type="PANTHER" id="PTHR33221">
    <property type="entry name" value="WINGED HELIX-TURN-HELIX TRANSCRIPTIONAL REGULATOR, RRF2 FAMILY"/>
    <property type="match status" value="1"/>
</dbReference>
<dbReference type="InterPro" id="IPR000944">
    <property type="entry name" value="Tscrpt_reg_Rrf2"/>
</dbReference>
<dbReference type="AlphaFoldDB" id="A0A0R1RC82"/>
<organism evidence="1 2">
    <name type="scientific">Furfurilactobacillus rossiae DSM 15814</name>
    <dbReference type="NCBI Taxonomy" id="1114972"/>
    <lineage>
        <taxon>Bacteria</taxon>
        <taxon>Bacillati</taxon>
        <taxon>Bacillota</taxon>
        <taxon>Bacilli</taxon>
        <taxon>Lactobacillales</taxon>
        <taxon>Lactobacillaceae</taxon>
        <taxon>Furfurilactobacillus</taxon>
    </lineage>
</organism>
<evidence type="ECO:0000313" key="2">
    <source>
        <dbReference type="Proteomes" id="UP000051999"/>
    </source>
</evidence>
<comment type="caution">
    <text evidence="1">The sequence shown here is derived from an EMBL/GenBank/DDBJ whole genome shotgun (WGS) entry which is preliminary data.</text>
</comment>
<evidence type="ECO:0008006" key="3">
    <source>
        <dbReference type="Google" id="ProtNLM"/>
    </source>
</evidence>
<dbReference type="PATRIC" id="fig|1114972.6.peg.2773"/>
<dbReference type="Pfam" id="PF02082">
    <property type="entry name" value="Rrf2"/>
    <property type="match status" value="1"/>
</dbReference>
<keyword evidence="2" id="KW-1185">Reference proteome</keyword>
<dbReference type="PANTHER" id="PTHR33221:SF15">
    <property type="entry name" value="HTH-TYPE TRANSCRIPTIONAL REGULATOR YWGB-RELATED"/>
    <property type="match status" value="1"/>
</dbReference>
<sequence length="184" mass="20194">MKVKPSLEQAICVLMLLAIQKREIPLHSTLISQRLGLSDSYTKKVIQHLSRAGLVRSVSGKDGGFVINREPDQITMLDVFNTIEGTGPFGVSSGLADHVFGMSKDPSFDACYHMGRLDEGHNPGDAKEEALAIFAEAEKSYRDKLAASTLNELCPHRDGKLITIDWTPWLQAKSDAQAQGEVEQ</sequence>
<gene>
    <name evidence="1" type="ORF">FD35_GL002706</name>
</gene>
<protein>
    <recommendedName>
        <fullName evidence="3">Rrf2 family transcriptional regulator</fullName>
    </recommendedName>
</protein>
<dbReference type="OrthoDB" id="9808360at2"/>
<dbReference type="EMBL" id="AZFF01000009">
    <property type="protein sequence ID" value="KRL54364.1"/>
    <property type="molecule type" value="Genomic_DNA"/>
</dbReference>
<dbReference type="GO" id="GO:0003700">
    <property type="term" value="F:DNA-binding transcription factor activity"/>
    <property type="evidence" value="ECO:0007669"/>
    <property type="project" value="TreeGrafter"/>
</dbReference>
<dbReference type="SUPFAM" id="SSF46785">
    <property type="entry name" value="Winged helix' DNA-binding domain"/>
    <property type="match status" value="1"/>
</dbReference>
<evidence type="ECO:0000313" key="1">
    <source>
        <dbReference type="EMBL" id="KRL54364.1"/>
    </source>
</evidence>
<dbReference type="eggNOG" id="COG1959">
    <property type="taxonomic scope" value="Bacteria"/>
</dbReference>